<protein>
    <recommendedName>
        <fullName evidence="14">Methyl-accepting chemotaxis protein</fullName>
    </recommendedName>
</protein>
<reference evidence="12 13" key="1">
    <citation type="submission" date="2021-03" db="EMBL/GenBank/DDBJ databases">
        <authorList>
            <person name="Peeters C."/>
        </authorList>
    </citation>
    <scope>NUCLEOTIDE SEQUENCE [LARGE SCALE GENOMIC DNA]</scope>
    <source>
        <strain evidence="12 13">LMG 26411</strain>
    </source>
</reference>
<accession>A0ABM8TTP5</accession>
<evidence type="ECO:0000259" key="10">
    <source>
        <dbReference type="PROSITE" id="PS50111"/>
    </source>
</evidence>
<evidence type="ECO:0000256" key="1">
    <source>
        <dbReference type="ARBA" id="ARBA00004651"/>
    </source>
</evidence>
<comment type="similarity">
    <text evidence="6">Belongs to the methyl-accepting chemotaxis (MCP) protein family.</text>
</comment>
<sequence>MRERRANLCPSLMLSSIRTKIQVISTGIVVTSLALTAGATYVIVRDSNLETIRQNLDAIATGHAIALDEWAAGKATMVAAAAEQIAPGDPRGIVRQLQKAGAFPITTAGWQDKSFVASKDQMPAGFDPTARPWYKETLAAARPIVTKPYADATTGKPFVSFAAPIVRDGATSGVVSAVVSLDGVRDVVTAVRPTPESLGFVVDKDACILAHPDARYIRKPASALSPALTPQALALLENEGNPLEIELDGRMKLLRARPIHGTSWQLVVALDKAEATAALNRVIKTSALAIVLLAVVAAALSGLFTARAFRRLSEVRDAMNEIATGDGDLTRRLPVDGRDEVSQIATSFNTFVEKLGSTLTRIRRGSESVKVATNEIEAGNQDLSRRTEMAASNLEETAASLSELTGSVSRSAEATVQATRLASSASDAAKRGGNVVSDVVATMDDIAQSSSRIGEIIGVIDGIAYQTNILALNAAVEAARAGEHGKGFAVVAGEVRSLAHRSATAAKEIKTLIETSEASVQSGTQRVQAAGDAMTEIVDGIRQVSSLISEISAAMAEQSTGLGQINQAVEEMEQATQQNAALVEQAAAASSLLDEQAGNLAEAVAGFKLNG</sequence>
<keyword evidence="4 9" id="KW-1133">Transmembrane helix</keyword>
<dbReference type="SMART" id="SM00283">
    <property type="entry name" value="MA"/>
    <property type="match status" value="1"/>
</dbReference>
<dbReference type="SUPFAM" id="SSF103190">
    <property type="entry name" value="Sensory domain-like"/>
    <property type="match status" value="1"/>
</dbReference>
<organism evidence="12 13">
    <name type="scientific">Cupriavidus numazuensis</name>
    <dbReference type="NCBI Taxonomy" id="221992"/>
    <lineage>
        <taxon>Bacteria</taxon>
        <taxon>Pseudomonadati</taxon>
        <taxon>Pseudomonadota</taxon>
        <taxon>Betaproteobacteria</taxon>
        <taxon>Burkholderiales</taxon>
        <taxon>Burkholderiaceae</taxon>
        <taxon>Cupriavidus</taxon>
    </lineage>
</organism>
<comment type="caution">
    <text evidence="12">The sequence shown here is derived from an EMBL/GenBank/DDBJ whole genome shotgun (WGS) entry which is preliminary data.</text>
</comment>
<dbReference type="Pfam" id="PF00672">
    <property type="entry name" value="HAMP"/>
    <property type="match status" value="1"/>
</dbReference>
<feature type="domain" description="Methyl-accepting transducer" evidence="10">
    <location>
        <begin position="365"/>
        <end position="594"/>
    </location>
</feature>
<evidence type="ECO:0000256" key="9">
    <source>
        <dbReference type="SAM" id="Phobius"/>
    </source>
</evidence>
<comment type="subcellular location">
    <subcellularLocation>
        <location evidence="1">Cell membrane</location>
        <topology evidence="1">Multi-pass membrane protein</topology>
    </subcellularLocation>
</comment>
<dbReference type="Gene3D" id="3.30.450.20">
    <property type="entry name" value="PAS domain"/>
    <property type="match status" value="2"/>
</dbReference>
<proteinExistence type="inferred from homology"/>
<dbReference type="SUPFAM" id="SSF58104">
    <property type="entry name" value="Methyl-accepting chemotaxis protein (MCP) signaling domain"/>
    <property type="match status" value="1"/>
</dbReference>
<dbReference type="CDD" id="cd06225">
    <property type="entry name" value="HAMP"/>
    <property type="match status" value="1"/>
</dbReference>
<dbReference type="InterPro" id="IPR051310">
    <property type="entry name" value="MCP_chemotaxis"/>
</dbReference>
<feature type="transmembrane region" description="Helical" evidence="9">
    <location>
        <begin position="287"/>
        <end position="309"/>
    </location>
</feature>
<evidence type="ECO:0000313" key="12">
    <source>
        <dbReference type="EMBL" id="CAG2159853.1"/>
    </source>
</evidence>
<keyword evidence="3 9" id="KW-0812">Transmembrane</keyword>
<dbReference type="InterPro" id="IPR029151">
    <property type="entry name" value="Sensor-like_sf"/>
</dbReference>
<evidence type="ECO:0000256" key="8">
    <source>
        <dbReference type="SAM" id="Coils"/>
    </source>
</evidence>
<evidence type="ECO:0000256" key="2">
    <source>
        <dbReference type="ARBA" id="ARBA00022475"/>
    </source>
</evidence>
<dbReference type="CDD" id="cd12912">
    <property type="entry name" value="PDC2_MCP_like"/>
    <property type="match status" value="1"/>
</dbReference>
<feature type="coiled-coil region" evidence="8">
    <location>
        <begin position="565"/>
        <end position="592"/>
    </location>
</feature>
<dbReference type="SMART" id="SM00304">
    <property type="entry name" value="HAMP"/>
    <property type="match status" value="1"/>
</dbReference>
<keyword evidence="13" id="KW-1185">Reference proteome</keyword>
<name>A0ABM8TTP5_9BURK</name>
<keyword evidence="7" id="KW-0807">Transducer</keyword>
<dbReference type="CDD" id="cd12913">
    <property type="entry name" value="PDC1_MCP_like"/>
    <property type="match status" value="1"/>
</dbReference>
<dbReference type="Pfam" id="PF02743">
    <property type="entry name" value="dCache_1"/>
    <property type="match status" value="1"/>
</dbReference>
<evidence type="ECO:0000256" key="6">
    <source>
        <dbReference type="ARBA" id="ARBA00029447"/>
    </source>
</evidence>
<evidence type="ECO:0000259" key="11">
    <source>
        <dbReference type="PROSITE" id="PS50885"/>
    </source>
</evidence>
<gene>
    <name evidence="12" type="ORF">LMG26411_07034</name>
</gene>
<dbReference type="Gene3D" id="1.10.287.950">
    <property type="entry name" value="Methyl-accepting chemotaxis protein"/>
    <property type="match status" value="1"/>
</dbReference>
<feature type="transmembrane region" description="Helical" evidence="9">
    <location>
        <begin position="21"/>
        <end position="44"/>
    </location>
</feature>
<dbReference type="PANTHER" id="PTHR43531">
    <property type="entry name" value="PROTEIN ICFG"/>
    <property type="match status" value="1"/>
</dbReference>
<evidence type="ECO:0008006" key="14">
    <source>
        <dbReference type="Google" id="ProtNLM"/>
    </source>
</evidence>
<evidence type="ECO:0000313" key="13">
    <source>
        <dbReference type="Proteomes" id="UP000672657"/>
    </source>
</evidence>
<dbReference type="PROSITE" id="PS50111">
    <property type="entry name" value="CHEMOTAXIS_TRANSDUC_2"/>
    <property type="match status" value="1"/>
</dbReference>
<dbReference type="CDD" id="cd11386">
    <property type="entry name" value="MCP_signal"/>
    <property type="match status" value="1"/>
</dbReference>
<dbReference type="EMBL" id="CAJPVI010000066">
    <property type="protein sequence ID" value="CAG2159853.1"/>
    <property type="molecule type" value="Genomic_DNA"/>
</dbReference>
<keyword evidence="2" id="KW-1003">Cell membrane</keyword>
<feature type="domain" description="HAMP" evidence="11">
    <location>
        <begin position="306"/>
        <end position="360"/>
    </location>
</feature>
<dbReference type="PROSITE" id="PS50885">
    <property type="entry name" value="HAMP"/>
    <property type="match status" value="1"/>
</dbReference>
<dbReference type="PANTHER" id="PTHR43531:SF16">
    <property type="entry name" value="METHYL-ACCEPTING CHEMOTAXIS PROTEIN II"/>
    <property type="match status" value="1"/>
</dbReference>
<evidence type="ECO:0000256" key="4">
    <source>
        <dbReference type="ARBA" id="ARBA00022989"/>
    </source>
</evidence>
<keyword evidence="5 9" id="KW-0472">Membrane</keyword>
<dbReference type="Pfam" id="PF00015">
    <property type="entry name" value="MCPsignal"/>
    <property type="match status" value="1"/>
</dbReference>
<dbReference type="InterPro" id="IPR004089">
    <property type="entry name" value="MCPsignal_dom"/>
</dbReference>
<keyword evidence="8" id="KW-0175">Coiled coil</keyword>
<dbReference type="Proteomes" id="UP000672657">
    <property type="component" value="Unassembled WGS sequence"/>
</dbReference>
<dbReference type="InterPro" id="IPR033479">
    <property type="entry name" value="dCache_1"/>
</dbReference>
<evidence type="ECO:0000256" key="3">
    <source>
        <dbReference type="ARBA" id="ARBA00022692"/>
    </source>
</evidence>
<evidence type="ECO:0000256" key="7">
    <source>
        <dbReference type="PROSITE-ProRule" id="PRU00284"/>
    </source>
</evidence>
<dbReference type="InterPro" id="IPR003660">
    <property type="entry name" value="HAMP_dom"/>
</dbReference>
<evidence type="ECO:0000256" key="5">
    <source>
        <dbReference type="ARBA" id="ARBA00023136"/>
    </source>
</evidence>